<dbReference type="GO" id="GO:0007064">
    <property type="term" value="P:mitotic sister chromatid cohesion"/>
    <property type="evidence" value="ECO:0007669"/>
    <property type="project" value="TreeGrafter"/>
</dbReference>
<evidence type="ECO:0000256" key="9">
    <source>
        <dbReference type="ARBA" id="ARBA00023315"/>
    </source>
</evidence>
<evidence type="ECO:0000259" key="12">
    <source>
        <dbReference type="Pfam" id="PF13880"/>
    </source>
</evidence>
<feature type="compositionally biased region" description="Pro residues" evidence="10">
    <location>
        <begin position="27"/>
        <end position="37"/>
    </location>
</feature>
<evidence type="ECO:0000313" key="14">
    <source>
        <dbReference type="Proteomes" id="UP000308549"/>
    </source>
</evidence>
<dbReference type="Proteomes" id="UP000308549">
    <property type="component" value="Unassembled WGS sequence"/>
</dbReference>
<keyword evidence="4" id="KW-0479">Metal-binding</keyword>
<evidence type="ECO:0000256" key="7">
    <source>
        <dbReference type="ARBA" id="ARBA00023242"/>
    </source>
</evidence>
<dbReference type="PANTHER" id="PTHR45884:SF2">
    <property type="entry name" value="N-ACETYLTRANSFERASE ECO"/>
    <property type="match status" value="1"/>
</dbReference>
<keyword evidence="8" id="KW-0131">Cell cycle</keyword>
<evidence type="ECO:0008006" key="15">
    <source>
        <dbReference type="Google" id="ProtNLM"/>
    </source>
</evidence>
<dbReference type="AlphaFoldDB" id="A0A4U0UAD6"/>
<dbReference type="GO" id="GO:0061733">
    <property type="term" value="F:protein-lysine-acetyltransferase activity"/>
    <property type="evidence" value="ECO:0007669"/>
    <property type="project" value="TreeGrafter"/>
</dbReference>
<feature type="domain" description="N-acetyltransferase ESCO zinc-finger" evidence="11">
    <location>
        <begin position="94"/>
        <end position="131"/>
    </location>
</feature>
<evidence type="ECO:0000313" key="13">
    <source>
        <dbReference type="EMBL" id="TKA32164.1"/>
    </source>
</evidence>
<feature type="domain" description="N-acetyltransferase ESCO acetyl-transferase" evidence="12">
    <location>
        <begin position="378"/>
        <end position="407"/>
    </location>
</feature>
<reference evidence="13 14" key="1">
    <citation type="submission" date="2017-03" db="EMBL/GenBank/DDBJ databases">
        <title>Genomes of endolithic fungi from Antarctica.</title>
        <authorList>
            <person name="Coleine C."/>
            <person name="Masonjones S."/>
            <person name="Stajich J.E."/>
        </authorList>
    </citation>
    <scope>NUCLEOTIDE SEQUENCE [LARGE SCALE GENOMIC DNA]</scope>
    <source>
        <strain evidence="13 14">CCFEE 6315</strain>
    </source>
</reference>
<organism evidence="13 14">
    <name type="scientific">Salinomyces thailandicus</name>
    <dbReference type="NCBI Taxonomy" id="706561"/>
    <lineage>
        <taxon>Eukaryota</taxon>
        <taxon>Fungi</taxon>
        <taxon>Dikarya</taxon>
        <taxon>Ascomycota</taxon>
        <taxon>Pezizomycotina</taxon>
        <taxon>Dothideomycetes</taxon>
        <taxon>Dothideomycetidae</taxon>
        <taxon>Mycosphaerellales</taxon>
        <taxon>Teratosphaeriaceae</taxon>
        <taxon>Salinomyces</taxon>
    </lineage>
</organism>
<feature type="compositionally biased region" description="Gly residues" evidence="10">
    <location>
        <begin position="333"/>
        <end position="348"/>
    </location>
</feature>
<comment type="similarity">
    <text evidence="2">Belongs to the acetyltransferase family. ECO subfamily.</text>
</comment>
<name>A0A4U0UAD6_9PEZI</name>
<comment type="subcellular location">
    <subcellularLocation>
        <location evidence="1">Nucleus</location>
    </subcellularLocation>
</comment>
<evidence type="ECO:0000256" key="1">
    <source>
        <dbReference type="ARBA" id="ARBA00004123"/>
    </source>
</evidence>
<dbReference type="GO" id="GO:0000785">
    <property type="term" value="C:chromatin"/>
    <property type="evidence" value="ECO:0007669"/>
    <property type="project" value="TreeGrafter"/>
</dbReference>
<dbReference type="EMBL" id="NAJL01000006">
    <property type="protein sequence ID" value="TKA32164.1"/>
    <property type="molecule type" value="Genomic_DNA"/>
</dbReference>
<dbReference type="InterPro" id="IPR028005">
    <property type="entry name" value="AcTrfase_ESCO_Znf_dom"/>
</dbReference>
<comment type="caution">
    <text evidence="13">The sequence shown here is derived from an EMBL/GenBank/DDBJ whole genome shotgun (WGS) entry which is preliminary data.</text>
</comment>
<feature type="region of interest" description="Disordered" evidence="10">
    <location>
        <begin position="330"/>
        <end position="371"/>
    </location>
</feature>
<proteinExistence type="inferred from homology"/>
<evidence type="ECO:0000256" key="6">
    <source>
        <dbReference type="ARBA" id="ARBA00022833"/>
    </source>
</evidence>
<dbReference type="Pfam" id="PF13878">
    <property type="entry name" value="zf-C2H2_3"/>
    <property type="match status" value="1"/>
</dbReference>
<evidence type="ECO:0000256" key="10">
    <source>
        <dbReference type="SAM" id="MobiDB-lite"/>
    </source>
</evidence>
<keyword evidence="7" id="KW-0539">Nucleus</keyword>
<feature type="region of interest" description="Disordered" evidence="10">
    <location>
        <begin position="1"/>
        <end position="54"/>
    </location>
</feature>
<keyword evidence="5" id="KW-0863">Zinc-finger</keyword>
<evidence type="ECO:0000259" key="11">
    <source>
        <dbReference type="Pfam" id="PF13878"/>
    </source>
</evidence>
<evidence type="ECO:0000256" key="2">
    <source>
        <dbReference type="ARBA" id="ARBA00005816"/>
    </source>
</evidence>
<dbReference type="GO" id="GO:0008270">
    <property type="term" value="F:zinc ion binding"/>
    <property type="evidence" value="ECO:0007669"/>
    <property type="project" value="UniProtKB-KW"/>
</dbReference>
<dbReference type="InterPro" id="IPR028009">
    <property type="entry name" value="ESCO_Acetyltransf_dom"/>
</dbReference>
<evidence type="ECO:0000256" key="3">
    <source>
        <dbReference type="ARBA" id="ARBA00022679"/>
    </source>
</evidence>
<keyword evidence="3" id="KW-0808">Transferase</keyword>
<sequence length="408" mass="44291">MSSSSPLPPPSSTPPRGNNTKLSQPVPSSPPSSPPGFPWDHAPQPVVVTTSDTPTRTENAFTVLGKRTSLKPLFANVPSKRTKPTPPPSSTPTQTHLSLGQKTHHHCPECQMSYTLTCPADVRLHATFHAQTIQNKTPSLSRDFLSQTPAEKLFKGLKDGEKVCAIDCFDSAPRKRRAQIVLDVVQADLGAVGLEKERVWEVPKKGPLVRWRAYLYVKQTKCVGFLLMERIREARRVVNGSEPLAMGEECQGFVKDEAARKAKSAAEALRARRKSTRPKGLGEGADKPLCFAAETFPARLGTSRVWTASTHRGQGVASRLLDVVLEDHERGWSGNGMDGTGEGGGGEEGPQPAKKGKVLSDDKERLGSDEASEKLGGKALVAFSQPTESGAHLARRWFGMEYGWGVYV</sequence>
<dbReference type="OrthoDB" id="428854at2759"/>
<evidence type="ECO:0000256" key="8">
    <source>
        <dbReference type="ARBA" id="ARBA00023306"/>
    </source>
</evidence>
<feature type="domain" description="N-acetyltransferase ESCO acetyl-transferase" evidence="12">
    <location>
        <begin position="297"/>
        <end position="327"/>
    </location>
</feature>
<protein>
    <recommendedName>
        <fullName evidence="15">Sister chromatid cohesion acetyltransferase Eco1</fullName>
    </recommendedName>
</protein>
<feature type="compositionally biased region" description="Basic and acidic residues" evidence="10">
    <location>
        <begin position="358"/>
        <end position="371"/>
    </location>
</feature>
<dbReference type="PANTHER" id="PTHR45884">
    <property type="entry name" value="N-ACETYLTRANSFERASE ECO"/>
    <property type="match status" value="1"/>
</dbReference>
<accession>A0A4U0UAD6</accession>
<feature type="compositionally biased region" description="Pro residues" evidence="10">
    <location>
        <begin position="1"/>
        <end position="13"/>
    </location>
</feature>
<keyword evidence="6" id="KW-0862">Zinc</keyword>
<dbReference type="Pfam" id="PF13880">
    <property type="entry name" value="Acetyltransf_13"/>
    <property type="match status" value="2"/>
</dbReference>
<dbReference type="GO" id="GO:0005634">
    <property type="term" value="C:nucleus"/>
    <property type="evidence" value="ECO:0007669"/>
    <property type="project" value="UniProtKB-SubCell"/>
</dbReference>
<gene>
    <name evidence="13" type="ORF">B0A50_01412</name>
</gene>
<feature type="region of interest" description="Disordered" evidence="10">
    <location>
        <begin position="73"/>
        <end position="98"/>
    </location>
</feature>
<keyword evidence="14" id="KW-1185">Reference proteome</keyword>
<evidence type="ECO:0000256" key="4">
    <source>
        <dbReference type="ARBA" id="ARBA00022723"/>
    </source>
</evidence>
<keyword evidence="9" id="KW-0012">Acyltransferase</keyword>
<evidence type="ECO:0000256" key="5">
    <source>
        <dbReference type="ARBA" id="ARBA00022771"/>
    </source>
</evidence>